<feature type="region of interest" description="Disordered" evidence="2">
    <location>
        <begin position="1"/>
        <end position="37"/>
    </location>
</feature>
<accession>A0A1G1TGI4</accession>
<dbReference type="InterPro" id="IPR011990">
    <property type="entry name" value="TPR-like_helical_dom_sf"/>
</dbReference>
<protein>
    <submittedName>
        <fullName evidence="3">Uncharacterized protein</fullName>
    </submittedName>
</protein>
<feature type="region of interest" description="Disordered" evidence="2">
    <location>
        <begin position="272"/>
        <end position="299"/>
    </location>
</feature>
<dbReference type="EMBL" id="MDZA01000221">
    <property type="protein sequence ID" value="OGX89975.1"/>
    <property type="molecule type" value="Genomic_DNA"/>
</dbReference>
<feature type="repeat" description="TPR" evidence="1">
    <location>
        <begin position="218"/>
        <end position="251"/>
    </location>
</feature>
<name>A0A1G1TGI4_9BACT</name>
<organism evidence="3 4">
    <name type="scientific">Hymenobacter coccineus</name>
    <dbReference type="NCBI Taxonomy" id="1908235"/>
    <lineage>
        <taxon>Bacteria</taxon>
        <taxon>Pseudomonadati</taxon>
        <taxon>Bacteroidota</taxon>
        <taxon>Cytophagia</taxon>
        <taxon>Cytophagales</taxon>
        <taxon>Hymenobacteraceae</taxon>
        <taxon>Hymenobacter</taxon>
    </lineage>
</organism>
<dbReference type="InterPro" id="IPR019734">
    <property type="entry name" value="TPR_rpt"/>
</dbReference>
<dbReference type="SUPFAM" id="SSF48452">
    <property type="entry name" value="TPR-like"/>
    <property type="match status" value="1"/>
</dbReference>
<dbReference type="Gene3D" id="1.25.40.10">
    <property type="entry name" value="Tetratricopeptide repeat domain"/>
    <property type="match status" value="1"/>
</dbReference>
<evidence type="ECO:0000313" key="3">
    <source>
        <dbReference type="EMBL" id="OGX89975.1"/>
    </source>
</evidence>
<evidence type="ECO:0000256" key="2">
    <source>
        <dbReference type="SAM" id="MobiDB-lite"/>
    </source>
</evidence>
<dbReference type="InterPro" id="IPR049039">
    <property type="entry name" value="RMD1-3_a_helical_rpt"/>
</dbReference>
<keyword evidence="1" id="KW-0802">TPR repeat</keyword>
<dbReference type="AlphaFoldDB" id="A0A1G1TGI4"/>
<sequence length="299" mass="33203">MPAVPGAPLTEQPGAPSTEQPEDSLAFAPPDTVQDDPPAVRQKLFDAVRLVNRYKDSEALAVYQDVLKISPAHYLALWQAAVLSVKIGARYTDETRKAAYFTAATRYADRALALRPEGGESNYAAALALFSQAGLYRSENRLVAFRDLRSYVFLAVAQRPDLPEAWQLLGRWQYRVGHYNVLERIYSKILLGGVPPGGSVADAMRSLETAIGLDSTRASFYYDLARMYRYQGRRRRAVALLQKAVRLPTFTSEDLTINRLCQQLLEPLQRATTRGARRQQRIRQRAAAAAGAPPAVPVP</sequence>
<proteinExistence type="predicted"/>
<reference evidence="3 4" key="1">
    <citation type="submission" date="2016-08" db="EMBL/GenBank/DDBJ databases">
        <title>Hymenobacter coccineus sp. nov., Hymenobacter lapidarius sp. nov. and Hymenobacter glacialis sp. nov., isolated from Antarctic soil.</title>
        <authorList>
            <person name="Sedlacek I."/>
            <person name="Kralova S."/>
            <person name="Kyrova K."/>
            <person name="Maslanova I."/>
            <person name="Stankova E."/>
            <person name="Vrbovska V."/>
            <person name="Nemec M."/>
            <person name="Bartak M."/>
            <person name="Svec P."/>
            <person name="Busse H.-J."/>
            <person name="Pantucek R."/>
        </authorList>
    </citation>
    <scope>NUCLEOTIDE SEQUENCE [LARGE SCALE GENOMIC DNA]</scope>
    <source>
        <strain evidence="3 4">CCM 8649</strain>
    </source>
</reference>
<dbReference type="PROSITE" id="PS50005">
    <property type="entry name" value="TPR"/>
    <property type="match status" value="1"/>
</dbReference>
<feature type="compositionally biased region" description="Basic residues" evidence="2">
    <location>
        <begin position="275"/>
        <end position="284"/>
    </location>
</feature>
<dbReference type="Pfam" id="PF21033">
    <property type="entry name" value="RMD1-3"/>
    <property type="match status" value="1"/>
</dbReference>
<keyword evidence="4" id="KW-1185">Reference proteome</keyword>
<evidence type="ECO:0000313" key="4">
    <source>
        <dbReference type="Proteomes" id="UP000177506"/>
    </source>
</evidence>
<gene>
    <name evidence="3" type="ORF">BEN49_08095</name>
</gene>
<comment type="caution">
    <text evidence="3">The sequence shown here is derived from an EMBL/GenBank/DDBJ whole genome shotgun (WGS) entry which is preliminary data.</text>
</comment>
<evidence type="ECO:0000256" key="1">
    <source>
        <dbReference type="PROSITE-ProRule" id="PRU00339"/>
    </source>
</evidence>
<dbReference type="Proteomes" id="UP000177506">
    <property type="component" value="Unassembled WGS sequence"/>
</dbReference>